<dbReference type="InterPro" id="IPR043129">
    <property type="entry name" value="ATPase_NBD"/>
</dbReference>
<sequence length="346" mass="37188">MDLSYNEDKEKRRRLTGEKTIRCCGQGENMEKYGFGVDVGGTSCKLGLFTDSGKLMEKWEIPTDTSEQGEHIIEHVAASLERRQRERGLADEQIIGVGIDTPGIAGRDGVVRGAVNLGWEACPVQEQLKMRLQKKVCVCNDANAAALGELWQGGGRGYRDMVMVTLGTGVGGAVILNGKVLAGAHGIAGEIGHMTVFHKEIERCVCGKYGCVEQYASAKGLIRITRKLLEKKDPYTILVDTPELSAKQILDAAKRGDRLALDAVEVLGKALGSALAAVAEVIDPEVFVIGGGIAGAGEIILRIVQKYYRPDVLPAGADIPFELARLGNDAGMYGSMKLLLDTSEEK</sequence>
<evidence type="ECO:0000313" key="9">
    <source>
        <dbReference type="EMBL" id="AEN97932.1"/>
    </source>
</evidence>
<dbReference type="KEGG" id="rho:RHOM_14130"/>
<reference evidence="9 10" key="1">
    <citation type="journal article" date="2015" name="Genome Announc.">
        <title>Complete genome sequence of the human gut symbiont Roseburia hominis.</title>
        <authorList>
            <person name="Travis A.J."/>
            <person name="Kelly D."/>
            <person name="Flint H.J."/>
            <person name="Aminov R.I."/>
        </authorList>
    </citation>
    <scope>NUCLEOTIDE SEQUENCE [LARGE SCALE GENOMIC DNA]</scope>
    <source>
        <strain evidence="10">DSM 16839 / JCM 17582 / NCIMB 14029 / A2-183</strain>
    </source>
</reference>
<name>G2SYI2_ROSHA</name>
<dbReference type="EC" id="2.7.1.2" evidence="2"/>
<dbReference type="PANTHER" id="PTHR18964">
    <property type="entry name" value="ROK (REPRESSOR, ORF, KINASE) FAMILY"/>
    <property type="match status" value="1"/>
</dbReference>
<dbReference type="STRING" id="585394.RHOM_14130"/>
<organism evidence="9 10">
    <name type="scientific">Roseburia hominis (strain DSM 16839 / JCM 17582 / NCIMB 14029 / A2-183)</name>
    <dbReference type="NCBI Taxonomy" id="585394"/>
    <lineage>
        <taxon>Bacteria</taxon>
        <taxon>Bacillati</taxon>
        <taxon>Bacillota</taxon>
        <taxon>Clostridia</taxon>
        <taxon>Lachnospirales</taxon>
        <taxon>Lachnospiraceae</taxon>
        <taxon>Roseburia</taxon>
    </lineage>
</organism>
<accession>G2SYI2</accession>
<dbReference type="PROSITE" id="PS01125">
    <property type="entry name" value="ROK"/>
    <property type="match status" value="1"/>
</dbReference>
<keyword evidence="4" id="KW-0808">Transferase</keyword>
<keyword evidence="5" id="KW-0547">Nucleotide-binding</keyword>
<evidence type="ECO:0000256" key="2">
    <source>
        <dbReference type="ARBA" id="ARBA00012323"/>
    </source>
</evidence>
<evidence type="ECO:0000256" key="3">
    <source>
        <dbReference type="ARBA" id="ARBA00014701"/>
    </source>
</evidence>
<dbReference type="Proteomes" id="UP000008178">
    <property type="component" value="Chromosome"/>
</dbReference>
<dbReference type="Gene3D" id="3.30.420.40">
    <property type="match status" value="2"/>
</dbReference>
<dbReference type="GO" id="GO:0005524">
    <property type="term" value="F:ATP binding"/>
    <property type="evidence" value="ECO:0007669"/>
    <property type="project" value="UniProtKB-KW"/>
</dbReference>
<dbReference type="HOGENOM" id="CLU_036604_0_1_9"/>
<dbReference type="eggNOG" id="COG1940">
    <property type="taxonomic scope" value="Bacteria"/>
</dbReference>
<dbReference type="InterPro" id="IPR000600">
    <property type="entry name" value="ROK"/>
</dbReference>
<evidence type="ECO:0000256" key="7">
    <source>
        <dbReference type="ARBA" id="ARBA00022840"/>
    </source>
</evidence>
<dbReference type="SUPFAM" id="SSF53067">
    <property type="entry name" value="Actin-like ATPase domain"/>
    <property type="match status" value="1"/>
</dbReference>
<dbReference type="Pfam" id="PF00480">
    <property type="entry name" value="ROK"/>
    <property type="match status" value="1"/>
</dbReference>
<evidence type="ECO:0000256" key="8">
    <source>
        <dbReference type="ARBA" id="ARBA00032386"/>
    </source>
</evidence>
<dbReference type="InterPro" id="IPR004654">
    <property type="entry name" value="ROK_glcA"/>
</dbReference>
<dbReference type="AlphaFoldDB" id="G2SYI2"/>
<evidence type="ECO:0000256" key="5">
    <source>
        <dbReference type="ARBA" id="ARBA00022741"/>
    </source>
</evidence>
<evidence type="ECO:0000256" key="4">
    <source>
        <dbReference type="ARBA" id="ARBA00022679"/>
    </source>
</evidence>
<dbReference type="NCBIfam" id="TIGR00744">
    <property type="entry name" value="ROK_glcA_fam"/>
    <property type="match status" value="1"/>
</dbReference>
<dbReference type="GO" id="GO:0005737">
    <property type="term" value="C:cytoplasm"/>
    <property type="evidence" value="ECO:0007669"/>
    <property type="project" value="InterPro"/>
</dbReference>
<dbReference type="GO" id="GO:0006096">
    <property type="term" value="P:glycolytic process"/>
    <property type="evidence" value="ECO:0007669"/>
    <property type="project" value="InterPro"/>
</dbReference>
<dbReference type="BioCyc" id="RHOM585394:G1H02-2805-MONOMER"/>
<dbReference type="InterPro" id="IPR049874">
    <property type="entry name" value="ROK_cs"/>
</dbReference>
<keyword evidence="7" id="KW-0067">ATP-binding</keyword>
<protein>
    <recommendedName>
        <fullName evidence="3">Glucokinase</fullName>
        <ecNumber evidence="2">2.7.1.2</ecNumber>
    </recommendedName>
    <alternativeName>
        <fullName evidence="8">Glucose kinase</fullName>
    </alternativeName>
</protein>
<keyword evidence="10" id="KW-1185">Reference proteome</keyword>
<comment type="similarity">
    <text evidence="1">Belongs to the ROK (NagC/XylR) family.</text>
</comment>
<evidence type="ECO:0000313" key="10">
    <source>
        <dbReference type="Proteomes" id="UP000008178"/>
    </source>
</evidence>
<gene>
    <name evidence="9" type="ordered locus">RHOM_14130</name>
</gene>
<dbReference type="GO" id="GO:0004340">
    <property type="term" value="F:glucokinase activity"/>
    <property type="evidence" value="ECO:0007669"/>
    <property type="project" value="UniProtKB-EC"/>
</dbReference>
<proteinExistence type="inferred from homology"/>
<evidence type="ECO:0000256" key="6">
    <source>
        <dbReference type="ARBA" id="ARBA00022777"/>
    </source>
</evidence>
<dbReference type="PANTHER" id="PTHR18964:SF149">
    <property type="entry name" value="BIFUNCTIONAL UDP-N-ACETYLGLUCOSAMINE 2-EPIMERASE_N-ACETYLMANNOSAMINE KINASE"/>
    <property type="match status" value="1"/>
</dbReference>
<keyword evidence="6 9" id="KW-0418">Kinase</keyword>
<dbReference type="EMBL" id="CP003040">
    <property type="protein sequence ID" value="AEN97932.1"/>
    <property type="molecule type" value="Genomic_DNA"/>
</dbReference>
<evidence type="ECO:0000256" key="1">
    <source>
        <dbReference type="ARBA" id="ARBA00006479"/>
    </source>
</evidence>